<keyword evidence="1" id="KW-1133">Transmembrane helix</keyword>
<dbReference type="PANTHER" id="PTHR30373">
    <property type="entry name" value="UPF0603 PROTEIN YGCG"/>
    <property type="match status" value="1"/>
</dbReference>
<comment type="caution">
    <text evidence="2">The sequence shown here is derived from an EMBL/GenBank/DDBJ whole genome shotgun (WGS) entry which is preliminary data.</text>
</comment>
<reference evidence="2 3" key="1">
    <citation type="submission" date="2019-09" db="EMBL/GenBank/DDBJ databases">
        <title>Polymorphobacter sp. isolated from a lake in China.</title>
        <authorList>
            <person name="Liu Z."/>
        </authorList>
    </citation>
    <scope>NUCLEOTIDE SEQUENCE [LARGE SCALE GENOMIC DNA]</scope>
    <source>
        <strain evidence="2 3">D40P</strain>
    </source>
</reference>
<dbReference type="PANTHER" id="PTHR30373:SF8">
    <property type="entry name" value="BLL7265 PROTEIN"/>
    <property type="match status" value="1"/>
</dbReference>
<evidence type="ECO:0000313" key="3">
    <source>
        <dbReference type="Proteomes" id="UP000481327"/>
    </source>
</evidence>
<feature type="transmembrane region" description="Helical" evidence="1">
    <location>
        <begin position="83"/>
        <end position="105"/>
    </location>
</feature>
<dbReference type="RefSeq" id="WP_152577597.1">
    <property type="nucleotide sequence ID" value="NZ_JAATJI010000001.1"/>
</dbReference>
<accession>A0A7C9KWP9</accession>
<dbReference type="EMBL" id="WIOL01000002">
    <property type="protein sequence ID" value="MQT17185.1"/>
    <property type="molecule type" value="Genomic_DNA"/>
</dbReference>
<gene>
    <name evidence="2" type="ORF">F3168_07905</name>
</gene>
<dbReference type="OrthoDB" id="5825388at2"/>
<sequence>MLFTDTDRARVATAIADAEATTAGEIVVIVSTESHRYPATVLSVATLLALAVPMAALVAGWSPSALFGDWSEGPALETRSLEALVILQVLVFGAVLALLWFTGLGRTLTPGGLRRDRVHRAALTQFKARSLERTAGRTGVLIYIDEPEHIAEVIADTGIYARVPADHWGTTIAALTAGIKAGRPADGVVAAVALAGDVLATHFPRLADDVNELPDGLIEI</sequence>
<evidence type="ECO:0000256" key="1">
    <source>
        <dbReference type="SAM" id="Phobius"/>
    </source>
</evidence>
<dbReference type="Gene3D" id="3.10.310.50">
    <property type="match status" value="1"/>
</dbReference>
<feature type="transmembrane region" description="Helical" evidence="1">
    <location>
        <begin position="41"/>
        <end position="63"/>
    </location>
</feature>
<keyword evidence="1" id="KW-0812">Transmembrane</keyword>
<name>A0A7C9KWP9_9SPHN</name>
<keyword evidence="3" id="KW-1185">Reference proteome</keyword>
<proteinExistence type="predicted"/>
<organism evidence="2 3">
    <name type="scientific">Sandarakinorhabdus fusca</name>
    <dbReference type="NCBI Taxonomy" id="1439888"/>
    <lineage>
        <taxon>Bacteria</taxon>
        <taxon>Pseudomonadati</taxon>
        <taxon>Pseudomonadota</taxon>
        <taxon>Alphaproteobacteria</taxon>
        <taxon>Sphingomonadales</taxon>
        <taxon>Sphingosinicellaceae</taxon>
        <taxon>Sandarakinorhabdus</taxon>
    </lineage>
</organism>
<dbReference type="AlphaFoldDB" id="A0A7C9KWP9"/>
<dbReference type="Proteomes" id="UP000481327">
    <property type="component" value="Unassembled WGS sequence"/>
</dbReference>
<keyword evidence="1" id="KW-0472">Membrane</keyword>
<protein>
    <submittedName>
        <fullName evidence="2">TPM domain-containing protein</fullName>
    </submittedName>
</protein>
<evidence type="ECO:0000313" key="2">
    <source>
        <dbReference type="EMBL" id="MQT17185.1"/>
    </source>
</evidence>